<dbReference type="CDD" id="cd01949">
    <property type="entry name" value="GGDEF"/>
    <property type="match status" value="1"/>
</dbReference>
<dbReference type="RefSeq" id="WP_159173706.1">
    <property type="nucleotide sequence ID" value="NZ_LR732312.1"/>
</dbReference>
<dbReference type="SMART" id="SM00065">
    <property type="entry name" value="GAF"/>
    <property type="match status" value="1"/>
</dbReference>
<dbReference type="SMART" id="SM00052">
    <property type="entry name" value="EAL"/>
    <property type="match status" value="1"/>
</dbReference>
<dbReference type="SUPFAM" id="SSF141868">
    <property type="entry name" value="EAL domain-like"/>
    <property type="match status" value="1"/>
</dbReference>
<accession>A0A653IGJ2</accession>
<dbReference type="InterPro" id="IPR043128">
    <property type="entry name" value="Rev_trsase/Diguanyl_cyclase"/>
</dbReference>
<name>A0A653IGJ2_9BACL</name>
<dbReference type="SUPFAM" id="SSF55073">
    <property type="entry name" value="Nucleotide cyclase"/>
    <property type="match status" value="1"/>
</dbReference>
<dbReference type="InterPro" id="IPR029016">
    <property type="entry name" value="GAF-like_dom_sf"/>
</dbReference>
<dbReference type="Gene3D" id="3.30.450.40">
    <property type="match status" value="1"/>
</dbReference>
<evidence type="ECO:0000259" key="2">
    <source>
        <dbReference type="PROSITE" id="PS50887"/>
    </source>
</evidence>
<dbReference type="EMBL" id="CABWKQ010000030">
    <property type="protein sequence ID" value="VWX37749.1"/>
    <property type="molecule type" value="Genomic_DNA"/>
</dbReference>
<dbReference type="NCBIfam" id="TIGR00254">
    <property type="entry name" value="GGDEF"/>
    <property type="match status" value="1"/>
</dbReference>
<dbReference type="CDD" id="cd01948">
    <property type="entry name" value="EAL"/>
    <property type="match status" value="1"/>
</dbReference>
<dbReference type="PANTHER" id="PTHR33121">
    <property type="entry name" value="CYCLIC DI-GMP PHOSPHODIESTERASE PDEF"/>
    <property type="match status" value="1"/>
</dbReference>
<dbReference type="Pfam" id="PF00563">
    <property type="entry name" value="EAL"/>
    <property type="match status" value="1"/>
</dbReference>
<dbReference type="InterPro" id="IPR001633">
    <property type="entry name" value="EAL_dom"/>
</dbReference>
<sequence>MKNAQSRYEALHPLVEEILGKLSEKIGVNSLFFALNDSSSNFIVKAINQNQELIEEGSTHVFNHVLCKLVIDENAGKLQINELLTSPLTVDHPVTKALGNGSFLGVAIKNADNEKIGTLCAFDDRPYDFSPSDLALIEHYADIISKSISVETYVIKDALTDVYNERYMNRLISSVTIHPAFLMVLNLDNFHAVNAKFGYRVGNRVLQVLADRLKYVPIPNHVVGRKDGNEFIILAPLDEREFEQTGAMYADYIMAAIEAPIADIGFEPIHLTASSGVSLLTGDYTNRQTQVYAAEALMQQVKLDGKNGILFVNQQREFEQHPFASVLEEELTHALERGQFELYYQRILDMKRGVTVAVEALLRWNHPVLGFVSPTDFIPIAERMGVFGDIGRFTIRQAIADREQFEAKFDLPVSVAVNLSASQFQSNQLLEELLSFSKQANFKQDRVVLEIREEVLQTGRKKAIERLELLRSAGYRLTVDHFGSHYASLNSLLHLPVQAVKLDPIFTRRLAQNQLEQSMIRSVYALTEALGVSLVIQEVETLSQYKQVEILGERLYVQGHYLHHPQPLDKLITDFAKKMQPLDV</sequence>
<dbReference type="InterPro" id="IPR000160">
    <property type="entry name" value="GGDEF_dom"/>
</dbReference>
<evidence type="ECO:0000259" key="1">
    <source>
        <dbReference type="PROSITE" id="PS50883"/>
    </source>
</evidence>
<dbReference type="Pfam" id="PF00990">
    <property type="entry name" value="GGDEF"/>
    <property type="match status" value="1"/>
</dbReference>
<evidence type="ECO:0000313" key="3">
    <source>
        <dbReference type="EMBL" id="VWX37749.1"/>
    </source>
</evidence>
<reference evidence="3 4" key="1">
    <citation type="submission" date="2019-10" db="EMBL/GenBank/DDBJ databases">
        <authorList>
            <person name="Karimi E."/>
        </authorList>
    </citation>
    <scope>NUCLEOTIDE SEQUENCE [LARGE SCALE GENOMIC DNA]</scope>
    <source>
        <strain evidence="3">Exiguobacterium sp. 9Y</strain>
    </source>
</reference>
<proteinExistence type="predicted"/>
<feature type="domain" description="GGDEF" evidence="2">
    <location>
        <begin position="178"/>
        <end position="314"/>
    </location>
</feature>
<evidence type="ECO:0000313" key="4">
    <source>
        <dbReference type="Proteomes" id="UP000439752"/>
    </source>
</evidence>
<organism evidence="3 4">
    <name type="scientific">Exiguobacterium oxidotolerans</name>
    <dbReference type="NCBI Taxonomy" id="223958"/>
    <lineage>
        <taxon>Bacteria</taxon>
        <taxon>Bacillati</taxon>
        <taxon>Bacillota</taxon>
        <taxon>Bacilli</taxon>
        <taxon>Bacillales</taxon>
        <taxon>Bacillales Family XII. Incertae Sedis</taxon>
        <taxon>Exiguobacterium</taxon>
    </lineage>
</organism>
<dbReference type="AlphaFoldDB" id="A0A653IGJ2"/>
<protein>
    <submittedName>
        <fullName evidence="3">Diguanylate cyclase</fullName>
    </submittedName>
</protein>
<dbReference type="InterPro" id="IPR003018">
    <property type="entry name" value="GAF"/>
</dbReference>
<dbReference type="Pfam" id="PF01590">
    <property type="entry name" value="GAF"/>
    <property type="match status" value="1"/>
</dbReference>
<dbReference type="Gene3D" id="3.20.20.450">
    <property type="entry name" value="EAL domain"/>
    <property type="match status" value="1"/>
</dbReference>
<feature type="domain" description="EAL" evidence="1">
    <location>
        <begin position="324"/>
        <end position="579"/>
    </location>
</feature>
<gene>
    <name evidence="3" type="ORF">EXIGUO9Y_360030</name>
</gene>
<dbReference type="GO" id="GO:0071111">
    <property type="term" value="F:cyclic-guanylate-specific phosphodiesterase activity"/>
    <property type="evidence" value="ECO:0007669"/>
    <property type="project" value="InterPro"/>
</dbReference>
<dbReference type="SUPFAM" id="SSF55781">
    <property type="entry name" value="GAF domain-like"/>
    <property type="match status" value="1"/>
</dbReference>
<dbReference type="InterPro" id="IPR035919">
    <property type="entry name" value="EAL_sf"/>
</dbReference>
<dbReference type="PANTHER" id="PTHR33121:SF70">
    <property type="entry name" value="SIGNALING PROTEIN YKOW"/>
    <property type="match status" value="1"/>
</dbReference>
<dbReference type="PROSITE" id="PS50887">
    <property type="entry name" value="GGDEF"/>
    <property type="match status" value="1"/>
</dbReference>
<dbReference type="Gene3D" id="3.30.70.270">
    <property type="match status" value="1"/>
</dbReference>
<dbReference type="InterPro" id="IPR029787">
    <property type="entry name" value="Nucleotide_cyclase"/>
</dbReference>
<dbReference type="SMART" id="SM00267">
    <property type="entry name" value="GGDEF"/>
    <property type="match status" value="1"/>
</dbReference>
<dbReference type="Proteomes" id="UP000439752">
    <property type="component" value="Unassembled WGS sequence"/>
</dbReference>
<dbReference type="PROSITE" id="PS50883">
    <property type="entry name" value="EAL"/>
    <property type="match status" value="1"/>
</dbReference>
<keyword evidence="4" id="KW-1185">Reference proteome</keyword>
<dbReference type="InterPro" id="IPR050706">
    <property type="entry name" value="Cyclic-di-GMP_PDE-like"/>
</dbReference>